<dbReference type="InterPro" id="IPR052517">
    <property type="entry name" value="GlcG_carb_metab_protein"/>
</dbReference>
<dbReference type="Gene3D" id="3.30.450.150">
    <property type="entry name" value="Haem-degrading domain"/>
    <property type="match status" value="1"/>
</dbReference>
<evidence type="ECO:0000313" key="1">
    <source>
        <dbReference type="EMBL" id="MTD52540.1"/>
    </source>
</evidence>
<organism evidence="1 2">
    <name type="scientific">Amycolatopsis pithecellobii</name>
    <dbReference type="NCBI Taxonomy" id="664692"/>
    <lineage>
        <taxon>Bacteria</taxon>
        <taxon>Bacillati</taxon>
        <taxon>Actinomycetota</taxon>
        <taxon>Actinomycetes</taxon>
        <taxon>Pseudonocardiales</taxon>
        <taxon>Pseudonocardiaceae</taxon>
        <taxon>Amycolatopsis</taxon>
    </lineage>
</organism>
<dbReference type="RefSeq" id="WP_154754791.1">
    <property type="nucleotide sequence ID" value="NZ_WMBA01000001.1"/>
</dbReference>
<dbReference type="Pfam" id="PF03928">
    <property type="entry name" value="HbpS-like"/>
    <property type="match status" value="1"/>
</dbReference>
<name>A0A6N7YZC1_9PSEU</name>
<dbReference type="InterPro" id="IPR005624">
    <property type="entry name" value="PduO/GlcC-like"/>
</dbReference>
<dbReference type="EMBL" id="WMBA01000001">
    <property type="protein sequence ID" value="MTD52540.1"/>
    <property type="molecule type" value="Genomic_DNA"/>
</dbReference>
<dbReference type="PANTHER" id="PTHR34309">
    <property type="entry name" value="SLR1406 PROTEIN"/>
    <property type="match status" value="1"/>
</dbReference>
<gene>
    <name evidence="1" type="ORF">GKO32_00870</name>
</gene>
<dbReference type="Proteomes" id="UP000440096">
    <property type="component" value="Unassembled WGS sequence"/>
</dbReference>
<sequence>MDHHEAFAVINAGIAEATKLGVPMSIAVVDARTDLVAQVRMDGAYRLTVDIARGKALVSTIFLRSSGAVADDNSVTRRLNALNQDQLVFEKGAVPIFADGAPAGAVGVSGGTPEMDEQVAEAAAAVKKGTDE</sequence>
<dbReference type="AlphaFoldDB" id="A0A6N7YZC1"/>
<proteinExistence type="predicted"/>
<keyword evidence="2" id="KW-1185">Reference proteome</keyword>
<accession>A0A6N7YZC1</accession>
<reference evidence="1 2" key="1">
    <citation type="submission" date="2019-11" db="EMBL/GenBank/DDBJ databases">
        <title>Draft genome of Amycolatopsis RM579.</title>
        <authorList>
            <person name="Duangmal K."/>
            <person name="Mingma R."/>
        </authorList>
    </citation>
    <scope>NUCLEOTIDE SEQUENCE [LARGE SCALE GENOMIC DNA]</scope>
    <source>
        <strain evidence="1 2">RM579</strain>
    </source>
</reference>
<dbReference type="OrthoDB" id="9778896at2"/>
<evidence type="ECO:0000313" key="2">
    <source>
        <dbReference type="Proteomes" id="UP000440096"/>
    </source>
</evidence>
<comment type="caution">
    <text evidence="1">The sequence shown here is derived from an EMBL/GenBank/DDBJ whole genome shotgun (WGS) entry which is preliminary data.</text>
</comment>
<dbReference type="SUPFAM" id="SSF143744">
    <property type="entry name" value="GlcG-like"/>
    <property type="match status" value="1"/>
</dbReference>
<dbReference type="PANTHER" id="PTHR34309:SF1">
    <property type="entry name" value="PROTEIN GLCG"/>
    <property type="match status" value="1"/>
</dbReference>
<protein>
    <submittedName>
        <fullName evidence="1">Heme-binding protein</fullName>
    </submittedName>
</protein>
<dbReference type="InterPro" id="IPR038084">
    <property type="entry name" value="PduO/GlcC-like_sf"/>
</dbReference>